<gene>
    <name evidence="2" type="ORF">PIB30_081510</name>
</gene>
<reference evidence="2 3" key="1">
    <citation type="journal article" date="2023" name="Plants (Basel)">
        <title>Bridging the Gap: Combining Genomics and Transcriptomics Approaches to Understand Stylosanthes scabra, an Orphan Legume from the Brazilian Caatinga.</title>
        <authorList>
            <person name="Ferreira-Neto J.R.C."/>
            <person name="da Silva M.D."/>
            <person name="Binneck E."/>
            <person name="de Melo N.F."/>
            <person name="da Silva R.H."/>
            <person name="de Melo A.L.T.M."/>
            <person name="Pandolfi V."/>
            <person name="Bustamante F.O."/>
            <person name="Brasileiro-Vidal A.C."/>
            <person name="Benko-Iseppon A.M."/>
        </authorList>
    </citation>
    <scope>NUCLEOTIDE SEQUENCE [LARGE SCALE GENOMIC DNA]</scope>
    <source>
        <tissue evidence="2">Leaves</tissue>
    </source>
</reference>
<feature type="region of interest" description="Disordered" evidence="1">
    <location>
        <begin position="63"/>
        <end position="182"/>
    </location>
</feature>
<protein>
    <submittedName>
        <fullName evidence="2">Uncharacterized protein</fullName>
    </submittedName>
</protein>
<evidence type="ECO:0000313" key="2">
    <source>
        <dbReference type="EMBL" id="MED6163598.1"/>
    </source>
</evidence>
<sequence length="182" mass="20218">MIPLEIAEQTIRVSNYDPEVNQVGREAEVDMISEIRDATRIKQQAVKALLAAKYNKKIKKRDLEEGDLDFTYSERGIPCLPSPKPPEQPPRHPPIGTPASRPDRSSATGSDCSWASAFGECPKKSLKNQWQDANDEPSPSRFQKSLGPFPQSPPLEISTHPANEQRQPPPHPEPFASPSGTW</sequence>
<organism evidence="2 3">
    <name type="scientific">Stylosanthes scabra</name>
    <dbReference type="NCBI Taxonomy" id="79078"/>
    <lineage>
        <taxon>Eukaryota</taxon>
        <taxon>Viridiplantae</taxon>
        <taxon>Streptophyta</taxon>
        <taxon>Embryophyta</taxon>
        <taxon>Tracheophyta</taxon>
        <taxon>Spermatophyta</taxon>
        <taxon>Magnoliopsida</taxon>
        <taxon>eudicotyledons</taxon>
        <taxon>Gunneridae</taxon>
        <taxon>Pentapetalae</taxon>
        <taxon>rosids</taxon>
        <taxon>fabids</taxon>
        <taxon>Fabales</taxon>
        <taxon>Fabaceae</taxon>
        <taxon>Papilionoideae</taxon>
        <taxon>50 kb inversion clade</taxon>
        <taxon>dalbergioids sensu lato</taxon>
        <taxon>Dalbergieae</taxon>
        <taxon>Pterocarpus clade</taxon>
        <taxon>Stylosanthes</taxon>
    </lineage>
</organism>
<name>A0ABU6UUD4_9FABA</name>
<evidence type="ECO:0000313" key="3">
    <source>
        <dbReference type="Proteomes" id="UP001341840"/>
    </source>
</evidence>
<keyword evidence="3" id="KW-1185">Reference proteome</keyword>
<evidence type="ECO:0000256" key="1">
    <source>
        <dbReference type="SAM" id="MobiDB-lite"/>
    </source>
</evidence>
<proteinExistence type="predicted"/>
<feature type="compositionally biased region" description="Pro residues" evidence="1">
    <location>
        <begin position="80"/>
        <end position="96"/>
    </location>
</feature>
<comment type="caution">
    <text evidence="2">The sequence shown here is derived from an EMBL/GenBank/DDBJ whole genome shotgun (WGS) entry which is preliminary data.</text>
</comment>
<accession>A0ABU6UUD4</accession>
<dbReference type="EMBL" id="JASCZI010122051">
    <property type="protein sequence ID" value="MED6163598.1"/>
    <property type="molecule type" value="Genomic_DNA"/>
</dbReference>
<dbReference type="Proteomes" id="UP001341840">
    <property type="component" value="Unassembled WGS sequence"/>
</dbReference>